<name>A0ABR1RKA1_9PEZI</name>
<gene>
    <name evidence="1" type="ORF">PG991_009201</name>
</gene>
<dbReference type="Proteomes" id="UP001396898">
    <property type="component" value="Unassembled WGS sequence"/>
</dbReference>
<keyword evidence="2" id="KW-1185">Reference proteome</keyword>
<evidence type="ECO:0000313" key="2">
    <source>
        <dbReference type="Proteomes" id="UP001396898"/>
    </source>
</evidence>
<accession>A0ABR1RKA1</accession>
<organism evidence="1 2">
    <name type="scientific">Apiospora marii</name>
    <dbReference type="NCBI Taxonomy" id="335849"/>
    <lineage>
        <taxon>Eukaryota</taxon>
        <taxon>Fungi</taxon>
        <taxon>Dikarya</taxon>
        <taxon>Ascomycota</taxon>
        <taxon>Pezizomycotina</taxon>
        <taxon>Sordariomycetes</taxon>
        <taxon>Xylariomycetidae</taxon>
        <taxon>Amphisphaeriales</taxon>
        <taxon>Apiosporaceae</taxon>
        <taxon>Apiospora</taxon>
    </lineage>
</organism>
<reference evidence="1 2" key="1">
    <citation type="submission" date="2023-01" db="EMBL/GenBank/DDBJ databases">
        <title>Analysis of 21 Apiospora genomes using comparative genomics revels a genus with tremendous synthesis potential of carbohydrate active enzymes and secondary metabolites.</title>
        <authorList>
            <person name="Sorensen T."/>
        </authorList>
    </citation>
    <scope>NUCLEOTIDE SEQUENCE [LARGE SCALE GENOMIC DNA]</scope>
    <source>
        <strain evidence="1 2">CBS 20057</strain>
    </source>
</reference>
<proteinExistence type="predicted"/>
<sequence length="151" mass="15909">MVNVKLLQGQLVRGLGLALVVLAGQVEQRLRHVEALRETLVARQDAQKSHDAGVEIGYPGLGLVQFDVVGMILPSAVCGIGLAEGGVLLLRSDKSWVVGEQRMELRVVLGAEETEAHGVHFVTGFADVVATCPPAGHASRPGACPWSAPCK</sequence>
<protein>
    <recommendedName>
        <fullName evidence="3">Secreted protein</fullName>
    </recommendedName>
</protein>
<evidence type="ECO:0008006" key="3">
    <source>
        <dbReference type="Google" id="ProtNLM"/>
    </source>
</evidence>
<dbReference type="EMBL" id="JAQQWI010000013">
    <property type="protein sequence ID" value="KAK8013608.1"/>
    <property type="molecule type" value="Genomic_DNA"/>
</dbReference>
<evidence type="ECO:0000313" key="1">
    <source>
        <dbReference type="EMBL" id="KAK8013608.1"/>
    </source>
</evidence>
<comment type="caution">
    <text evidence="1">The sequence shown here is derived from an EMBL/GenBank/DDBJ whole genome shotgun (WGS) entry which is preliminary data.</text>
</comment>